<gene>
    <name evidence="3" type="ORF">SHD_1137</name>
</gene>
<reference evidence="3 4" key="1">
    <citation type="journal article" date="2013" name="Genome Announc.">
        <title>Draft Genome Sequence of Shewanella decolorationis S12, a Dye-Degrading Bacterium Isolated from a Wastewater Treatment Plant.</title>
        <authorList>
            <person name="Xu M."/>
            <person name="Fang Y."/>
            <person name="Liu J."/>
            <person name="Chen X."/>
            <person name="Sun G."/>
            <person name="Guo J."/>
            <person name="Hua Z."/>
            <person name="Tu Q."/>
            <person name="Wu L."/>
            <person name="Zhou J."/>
            <person name="Liu X."/>
        </authorList>
    </citation>
    <scope>NUCLEOTIDE SEQUENCE [LARGE SCALE GENOMIC DNA]</scope>
    <source>
        <strain evidence="3 4">S12</strain>
    </source>
</reference>
<protein>
    <submittedName>
        <fullName evidence="3">Cell surface receptor IPT/TIG domain-containing protein</fullName>
    </submittedName>
</protein>
<feature type="region of interest" description="Disordered" evidence="1">
    <location>
        <begin position="251"/>
        <end position="281"/>
    </location>
</feature>
<keyword evidence="2" id="KW-0732">Signal</keyword>
<feature type="compositionally biased region" description="Acidic residues" evidence="1">
    <location>
        <begin position="42"/>
        <end position="55"/>
    </location>
</feature>
<evidence type="ECO:0000313" key="3">
    <source>
        <dbReference type="EMBL" id="ESE42222.1"/>
    </source>
</evidence>
<accession>A0ABP2Z931</accession>
<dbReference type="Proteomes" id="UP000017548">
    <property type="component" value="Unassembled WGS sequence"/>
</dbReference>
<proteinExistence type="predicted"/>
<dbReference type="EMBL" id="AXZL01000054">
    <property type="protein sequence ID" value="ESE42222.1"/>
    <property type="molecule type" value="Genomic_DNA"/>
</dbReference>
<keyword evidence="3" id="KW-0675">Receptor</keyword>
<organism evidence="3 4">
    <name type="scientific">Shewanella decolorationis S12</name>
    <dbReference type="NCBI Taxonomy" id="1353536"/>
    <lineage>
        <taxon>Bacteria</taxon>
        <taxon>Pseudomonadati</taxon>
        <taxon>Pseudomonadota</taxon>
        <taxon>Gammaproteobacteria</taxon>
        <taxon>Alteromonadales</taxon>
        <taxon>Shewanellaceae</taxon>
        <taxon>Shewanella</taxon>
    </lineage>
</organism>
<keyword evidence="4" id="KW-1185">Reference proteome</keyword>
<evidence type="ECO:0000256" key="1">
    <source>
        <dbReference type="SAM" id="MobiDB-lite"/>
    </source>
</evidence>
<feature type="signal peptide" evidence="2">
    <location>
        <begin position="1"/>
        <end position="27"/>
    </location>
</feature>
<comment type="caution">
    <text evidence="3">The sequence shown here is derived from an EMBL/GenBank/DDBJ whole genome shotgun (WGS) entry which is preliminary data.</text>
</comment>
<feature type="compositionally biased region" description="Basic and acidic residues" evidence="1">
    <location>
        <begin position="272"/>
        <end position="281"/>
    </location>
</feature>
<evidence type="ECO:0000256" key="2">
    <source>
        <dbReference type="SAM" id="SignalP"/>
    </source>
</evidence>
<feature type="region of interest" description="Disordered" evidence="1">
    <location>
        <begin position="31"/>
        <end position="55"/>
    </location>
</feature>
<dbReference type="Gene3D" id="2.60.120.380">
    <property type="match status" value="1"/>
</dbReference>
<feature type="chain" id="PRO_5045320962" evidence="2">
    <location>
        <begin position="28"/>
        <end position="281"/>
    </location>
</feature>
<name>A0ABP2Z931_9GAMM</name>
<sequence length="281" mass="31575">MFILRLPHSARALSIIALLFMPLFTQATTVTPTEHHGTWENKDEDGDGVPDELDDYPFDSSRNKYPVFIEQEPNDNPSVATPIKIDQGVIVRGVISSELDKGDLFKFVTTELKQYTAVFKTSSARFKPQVYISNEDGLVINDIFLYQYAKPNIYVVSFPIYDPGTYQLSLIDENFSGGPDLSYEIVFFNDTDVDSFDDMKERAVGSDLLENDMDKDKILDGLEFIFGTMNKSIDIDNDSIPNWLDSDSDGDGFSDKFEGSNDLDNDTIPNFLDRDADGNGT</sequence>
<evidence type="ECO:0000313" key="4">
    <source>
        <dbReference type="Proteomes" id="UP000017548"/>
    </source>
</evidence>